<keyword evidence="2" id="KW-1185">Reference proteome</keyword>
<evidence type="ECO:0000313" key="2">
    <source>
        <dbReference type="Proteomes" id="UP001152795"/>
    </source>
</evidence>
<dbReference type="OrthoDB" id="407325at2759"/>
<feature type="non-terminal residue" evidence="1">
    <location>
        <position position="1"/>
    </location>
</feature>
<dbReference type="EMBL" id="CACRXK020008229">
    <property type="protein sequence ID" value="CAB4014275.1"/>
    <property type="molecule type" value="Genomic_DNA"/>
</dbReference>
<organism evidence="1 2">
    <name type="scientific">Paramuricea clavata</name>
    <name type="common">Red gorgonian</name>
    <name type="synonym">Violescent sea-whip</name>
    <dbReference type="NCBI Taxonomy" id="317549"/>
    <lineage>
        <taxon>Eukaryota</taxon>
        <taxon>Metazoa</taxon>
        <taxon>Cnidaria</taxon>
        <taxon>Anthozoa</taxon>
        <taxon>Octocorallia</taxon>
        <taxon>Malacalcyonacea</taxon>
        <taxon>Plexauridae</taxon>
        <taxon>Paramuricea</taxon>
    </lineage>
</organism>
<proteinExistence type="predicted"/>
<name>A0A7D9ERT0_PARCT</name>
<dbReference type="PANTHER" id="PTHR36910">
    <property type="match status" value="1"/>
</dbReference>
<accession>A0A7D9ERT0</accession>
<gene>
    <name evidence="1" type="ORF">PACLA_8A017650</name>
</gene>
<evidence type="ECO:0000313" key="1">
    <source>
        <dbReference type="EMBL" id="CAB4014275.1"/>
    </source>
</evidence>
<dbReference type="PANTHER" id="PTHR36910:SF8">
    <property type="match status" value="1"/>
</dbReference>
<reference evidence="1" key="1">
    <citation type="submission" date="2020-04" db="EMBL/GenBank/DDBJ databases">
        <authorList>
            <person name="Alioto T."/>
            <person name="Alioto T."/>
            <person name="Gomez Garrido J."/>
        </authorList>
    </citation>
    <scope>NUCLEOTIDE SEQUENCE</scope>
    <source>
        <strain evidence="1">A484AB</strain>
    </source>
</reference>
<dbReference type="Proteomes" id="UP001152795">
    <property type="component" value="Unassembled WGS sequence"/>
</dbReference>
<dbReference type="SUPFAM" id="SSF48371">
    <property type="entry name" value="ARM repeat"/>
    <property type="match status" value="1"/>
</dbReference>
<comment type="caution">
    <text evidence="1">The sequence shown here is derived from an EMBL/GenBank/DDBJ whole genome shotgun (WGS) entry which is preliminary data.</text>
</comment>
<dbReference type="AlphaFoldDB" id="A0A7D9ERT0"/>
<protein>
    <submittedName>
        <fullName evidence="1">Uncharacterized protein LOC113682722 isoform X2</fullName>
    </submittedName>
</protein>
<dbReference type="InterPro" id="IPR016024">
    <property type="entry name" value="ARM-type_fold"/>
</dbReference>
<sequence length="1103" mass="126033">ICKSKSSPWQAKEGAVMGMTTIIRSFHVSNLPVSNSDSSSSPKFQMFVKFGKEHLTKLPEFITDSLYTVVFSLLAHPQLSIREHASKAFTSILSRSESQYIEKSFRQVIIHLCKGTDVDINNQKYEKLPHHAVLREDFTFLDAYEAQGLLEVSIFLIKRIPVNILMERWPLYFSTFNLYLMHPASTVRQASSVVFKYLVTKDSSSPSILKLVLQCLCEHWRTTSTPDQDIGIKKRLHCKQKISTHTCSDCQEYCSETCPTTSKCKRPSIKAINKIIRGVHEELFEYSLSSTWEWREGRLFAYELILKYLIANHIHYVFPSYAFSYSPRQASCSVDEAMLKRTRGLYSQHSAPTYTGRDSTCSLPATTSMEILEEAIVSGRCSAPGTRKEEVETFSSNENSRKRTSSFTKPECPSPRLVRQSTVGVISSRSMHSPTYKKYSNTYFADSMINKAKLMDQTEPKRTKKKSTTSPHEKLTKGEKDGIWITSIHFDSFHKILTQILYQTIECLEDTRWELRRMSQQILPLITESIRWFDISILEDFWSQYLSRDSPLFCYSGCIALKYSISHAGKLRQFIDQPPATWKDIESCCSSAMSVFCSVNNGLQVWMPKITSLLRNVSMYDRITVSAMEVLLTRQAFLPLDSHSKEKHLTDATICDVITSLFLKAHPDSHCAPSLKNSRSLHSNWDRKLVFPTDEFSCLSSKELTLPEQARQAERFLFLELHNLIAQFLGSCRLDVQVVMMPILVHSVHSFCDDTTISHSLIFSITKVADSLQEKMSSKDSKQMGKSYAVQFLDLAIWEFSFLITQRSIDLGVLKQLQEIFLTVFKHIDKPGHLKDLFQAVSTRLNYEPDLVRLMNTEEDEDNDVSWSELQLLSNDIPTSPVPESPLLQDDSDDDDLQDNSVDRVIHESNDVDNIFYLASDEELKKCKLSDGQVPIVPVSDSRSTYCNKSWNEFFARTGIRANELWGPDLLLLDIVENLLNSTVTSWNVLKQYKSPELLLKYVEQAATALGESLEANDSLSLNSSNFETAVVFQYIFTIFNSFQDQKGSLQTSRISNPFVKKIDVKDHSLELQTTRLLSRTRRIIDDSDDLIEGPLDRIVDQK</sequence>